<dbReference type="OrthoDB" id="6399386at2"/>
<dbReference type="EMBL" id="CP041730">
    <property type="protein sequence ID" value="QDQ29134.1"/>
    <property type="molecule type" value="Genomic_DNA"/>
</dbReference>
<keyword evidence="1" id="KW-0812">Transmembrane</keyword>
<name>A0A516SLT9_9NEIS</name>
<accession>A0A516SLT9</accession>
<reference evidence="3" key="1">
    <citation type="submission" date="2019-07" db="EMBL/GenBank/DDBJ databases">
        <title>Chitinimonas sp. nov., isolated from Ny-Alesund, arctica soil.</title>
        <authorList>
            <person name="Xu Q."/>
            <person name="Peng F."/>
        </authorList>
    </citation>
    <scope>NUCLEOTIDE SEQUENCE [LARGE SCALE GENOMIC DNA]</scope>
    <source>
        <strain evidence="3">R3-44</strain>
    </source>
</reference>
<proteinExistence type="predicted"/>
<dbReference type="AlphaFoldDB" id="A0A516SLT9"/>
<dbReference type="RefSeq" id="WP_144280509.1">
    <property type="nucleotide sequence ID" value="NZ_CP041730.1"/>
</dbReference>
<protein>
    <recommendedName>
        <fullName evidence="4">DUF4760 domain-containing protein</fullName>
    </recommendedName>
</protein>
<sequence>MTVGELDIKTLEAVIKGAAALSWEEYLLLGVINFVCICFGLVIAAYFSERGKNYATHADFKMLLDQQKQMAEATESVKSELARNGWVAQQRWQFKQQYYTVMLNNLAAIVSNAGCCAQEIELKRNVERPEIYRSHVIKLANAVNSLSEIKGIIGVFISLEAEKATTDLQVAFANYDHYSPNPGEIWWGLKDEAERVCGVIKSEARRELGFEIDKQ</sequence>
<keyword evidence="1" id="KW-1133">Transmembrane helix</keyword>
<keyword evidence="1" id="KW-0472">Membrane</keyword>
<gene>
    <name evidence="2" type="ORF">FNU76_23825</name>
</gene>
<organism evidence="2 3">
    <name type="scientific">Chitinimonas arctica</name>
    <dbReference type="NCBI Taxonomy" id="2594795"/>
    <lineage>
        <taxon>Bacteria</taxon>
        <taxon>Pseudomonadati</taxon>
        <taxon>Pseudomonadota</taxon>
        <taxon>Betaproteobacteria</taxon>
        <taxon>Neisseriales</taxon>
        <taxon>Chitinibacteraceae</taxon>
        <taxon>Chitinimonas</taxon>
    </lineage>
</organism>
<feature type="transmembrane region" description="Helical" evidence="1">
    <location>
        <begin position="26"/>
        <end position="47"/>
    </location>
</feature>
<evidence type="ECO:0000256" key="1">
    <source>
        <dbReference type="SAM" id="Phobius"/>
    </source>
</evidence>
<dbReference type="Proteomes" id="UP000317550">
    <property type="component" value="Chromosome"/>
</dbReference>
<evidence type="ECO:0008006" key="4">
    <source>
        <dbReference type="Google" id="ProtNLM"/>
    </source>
</evidence>
<evidence type="ECO:0000313" key="2">
    <source>
        <dbReference type="EMBL" id="QDQ29134.1"/>
    </source>
</evidence>
<evidence type="ECO:0000313" key="3">
    <source>
        <dbReference type="Proteomes" id="UP000317550"/>
    </source>
</evidence>
<keyword evidence="3" id="KW-1185">Reference proteome</keyword>
<dbReference type="KEGG" id="cari:FNU76_23825"/>